<dbReference type="SMART" id="SM00369">
    <property type="entry name" value="LRR_TYP"/>
    <property type="match status" value="7"/>
</dbReference>
<evidence type="ECO:0000256" key="3">
    <source>
        <dbReference type="ARBA" id="ARBA00022475"/>
    </source>
</evidence>
<keyword evidence="4" id="KW-0433">Leucine-rich repeat</keyword>
<dbReference type="AlphaFoldDB" id="A0AAV1E773"/>
<keyword evidence="7" id="KW-0677">Repeat</keyword>
<dbReference type="InterPro" id="IPR013210">
    <property type="entry name" value="LRR_N_plant-typ"/>
</dbReference>
<dbReference type="GO" id="GO:0006952">
    <property type="term" value="P:defense response"/>
    <property type="evidence" value="ECO:0007669"/>
    <property type="project" value="UniProtKB-ARBA"/>
</dbReference>
<dbReference type="InterPro" id="IPR046956">
    <property type="entry name" value="RLP23-like"/>
</dbReference>
<evidence type="ECO:0000256" key="6">
    <source>
        <dbReference type="ARBA" id="ARBA00022729"/>
    </source>
</evidence>
<evidence type="ECO:0000256" key="8">
    <source>
        <dbReference type="ARBA" id="ARBA00022989"/>
    </source>
</evidence>
<proteinExistence type="inferred from homology"/>
<dbReference type="Pfam" id="PF00560">
    <property type="entry name" value="LRR_1"/>
    <property type="match status" value="6"/>
</dbReference>
<evidence type="ECO:0000259" key="11">
    <source>
        <dbReference type="Pfam" id="PF08263"/>
    </source>
</evidence>
<dbReference type="SUPFAM" id="SSF52047">
    <property type="entry name" value="RNI-like"/>
    <property type="match status" value="1"/>
</dbReference>
<keyword evidence="9" id="KW-0472">Membrane</keyword>
<dbReference type="PANTHER" id="PTHR48063:SF112">
    <property type="entry name" value="RECEPTOR LIKE PROTEIN 30-LIKE"/>
    <property type="match status" value="1"/>
</dbReference>
<evidence type="ECO:0000256" key="9">
    <source>
        <dbReference type="ARBA" id="ARBA00023136"/>
    </source>
</evidence>
<evidence type="ECO:0000313" key="14">
    <source>
        <dbReference type="Proteomes" id="UP001161247"/>
    </source>
</evidence>
<evidence type="ECO:0000256" key="1">
    <source>
        <dbReference type="ARBA" id="ARBA00004251"/>
    </source>
</evidence>
<evidence type="ECO:0000313" key="13">
    <source>
        <dbReference type="EMBL" id="CAI9115173.1"/>
    </source>
</evidence>
<organism evidence="13 14">
    <name type="scientific">Oldenlandia corymbosa var. corymbosa</name>
    <dbReference type="NCBI Taxonomy" id="529605"/>
    <lineage>
        <taxon>Eukaryota</taxon>
        <taxon>Viridiplantae</taxon>
        <taxon>Streptophyta</taxon>
        <taxon>Embryophyta</taxon>
        <taxon>Tracheophyta</taxon>
        <taxon>Spermatophyta</taxon>
        <taxon>Magnoliopsida</taxon>
        <taxon>eudicotyledons</taxon>
        <taxon>Gunneridae</taxon>
        <taxon>Pentapetalae</taxon>
        <taxon>asterids</taxon>
        <taxon>lamiids</taxon>
        <taxon>Gentianales</taxon>
        <taxon>Rubiaceae</taxon>
        <taxon>Rubioideae</taxon>
        <taxon>Spermacoceae</taxon>
        <taxon>Hedyotis-Oldenlandia complex</taxon>
        <taxon>Oldenlandia</taxon>
    </lineage>
</organism>
<keyword evidence="10" id="KW-0325">Glycoprotein</keyword>
<keyword evidence="14" id="KW-1185">Reference proteome</keyword>
<gene>
    <name evidence="13" type="ORF">OLC1_LOCUS21744</name>
</gene>
<keyword evidence="5" id="KW-0812">Transmembrane</keyword>
<reference evidence="13" key="1">
    <citation type="submission" date="2023-03" db="EMBL/GenBank/DDBJ databases">
        <authorList>
            <person name="Julca I."/>
        </authorList>
    </citation>
    <scope>NUCLEOTIDE SEQUENCE</scope>
</reference>
<dbReference type="Proteomes" id="UP001161247">
    <property type="component" value="Chromosome 8"/>
</dbReference>
<dbReference type="Pfam" id="PF23598">
    <property type="entry name" value="LRR_14"/>
    <property type="match status" value="1"/>
</dbReference>
<dbReference type="PRINTS" id="PR00019">
    <property type="entry name" value="LEURICHRPT"/>
</dbReference>
<dbReference type="InterPro" id="IPR001611">
    <property type="entry name" value="Leu-rich_rpt"/>
</dbReference>
<comment type="subcellular location">
    <subcellularLocation>
        <location evidence="1">Cell membrane</location>
        <topology evidence="1">Single-pass type I membrane protein</topology>
    </subcellularLocation>
</comment>
<dbReference type="InterPro" id="IPR032675">
    <property type="entry name" value="LRR_dom_sf"/>
</dbReference>
<dbReference type="PANTHER" id="PTHR48063">
    <property type="entry name" value="LRR RECEPTOR-LIKE KINASE"/>
    <property type="match status" value="1"/>
</dbReference>
<dbReference type="Pfam" id="PF08263">
    <property type="entry name" value="LRRNT_2"/>
    <property type="match status" value="1"/>
</dbReference>
<feature type="domain" description="Disease resistance R13L4/SHOC-2-like LRR" evidence="12">
    <location>
        <begin position="314"/>
        <end position="513"/>
    </location>
</feature>
<feature type="domain" description="Leucine-rich repeat-containing N-terminal plant-type" evidence="11">
    <location>
        <begin position="45"/>
        <end position="82"/>
    </location>
</feature>
<dbReference type="GO" id="GO:0005886">
    <property type="term" value="C:plasma membrane"/>
    <property type="evidence" value="ECO:0007669"/>
    <property type="project" value="UniProtKB-SubCell"/>
</dbReference>
<evidence type="ECO:0000256" key="10">
    <source>
        <dbReference type="ARBA" id="ARBA00023180"/>
    </source>
</evidence>
<dbReference type="Gene3D" id="3.80.10.10">
    <property type="entry name" value="Ribonuclease Inhibitor"/>
    <property type="match status" value="3"/>
</dbReference>
<accession>A0AAV1E773</accession>
<dbReference type="InterPro" id="IPR003591">
    <property type="entry name" value="Leu-rich_rpt_typical-subtyp"/>
</dbReference>
<dbReference type="InterPro" id="IPR055414">
    <property type="entry name" value="LRR_R13L4/SHOC2-like"/>
</dbReference>
<evidence type="ECO:0000259" key="12">
    <source>
        <dbReference type="Pfam" id="PF23598"/>
    </source>
</evidence>
<sequence length="635" mass="69719">MGSSNIDAILLIIGCMFLVIFNRFECVCSHDLNVADNSKSAGCIDSERLALMELKGSLVDPPNRLSSWTGKDCCNWKGIACDNHTGHVVTLDLGNHINPYSPVPFSDTFFDFMDNMLWGKISTPSICDLEDLNYLDLSSNNFAGTQIPKCFGSLRNLRYLNLSLAGFEGEIPPHLGNLSRLQHLDIARVSSFGFATSYTLSTKNLEWVTGLSFLKSLDLSGIVISESHRLLDSVNMLPSLSSLQLRKCFSPDGIGNHNSPLVPSHFNLTPLVSLDIGGNGLESPSLLNWFSNLSSNLQVLRIGGNNFDGPFPFTLRKFPHLTVLDISSNLLFNYSPLLDSLCNHTSLSSVDLSYNQLQGSLPLCLGNVTSLNILRLGSNNFGGEIPSELCNLKQLTDLELDSNSFNSSIPPCIGRLTELESLYLNENQLSGTIPSTLGQLSRLKVLAIGQNSLTGALSESHFTELKNLDVLSVSGNKFLTLNVSNQWIPPFQLRSIYMGSVHMGNQFPSWLQTQKNVVELDMANAGISDRIPDWFGSTFSSVQYLNLSGNDIHGEVPLSMKRLRYLDILDLSGNQLSGTLSEWIGEELSQLEDINLQSNNFSGNIPTQLCQLPNLQKLRLANNSLTGHLPADCFS</sequence>
<dbReference type="FunFam" id="3.80.10.10:FF:000095">
    <property type="entry name" value="LRR receptor-like serine/threonine-protein kinase GSO1"/>
    <property type="match status" value="1"/>
</dbReference>
<evidence type="ECO:0000256" key="4">
    <source>
        <dbReference type="ARBA" id="ARBA00022614"/>
    </source>
</evidence>
<keyword evidence="8" id="KW-1133">Transmembrane helix</keyword>
<keyword evidence="3" id="KW-1003">Cell membrane</keyword>
<protein>
    <submittedName>
        <fullName evidence="13">OLC1v1016011C1</fullName>
    </submittedName>
</protein>
<comment type="similarity">
    <text evidence="2">Belongs to the RLP family.</text>
</comment>
<evidence type="ECO:0000256" key="5">
    <source>
        <dbReference type="ARBA" id="ARBA00022692"/>
    </source>
</evidence>
<keyword evidence="6" id="KW-0732">Signal</keyword>
<dbReference type="EMBL" id="OX459125">
    <property type="protein sequence ID" value="CAI9115173.1"/>
    <property type="molecule type" value="Genomic_DNA"/>
</dbReference>
<evidence type="ECO:0000256" key="2">
    <source>
        <dbReference type="ARBA" id="ARBA00009592"/>
    </source>
</evidence>
<evidence type="ECO:0000256" key="7">
    <source>
        <dbReference type="ARBA" id="ARBA00022737"/>
    </source>
</evidence>
<dbReference type="SUPFAM" id="SSF52058">
    <property type="entry name" value="L domain-like"/>
    <property type="match status" value="1"/>
</dbReference>
<name>A0AAV1E773_OLDCO</name>
<dbReference type="GO" id="GO:0051707">
    <property type="term" value="P:response to other organism"/>
    <property type="evidence" value="ECO:0007669"/>
    <property type="project" value="UniProtKB-ARBA"/>
</dbReference>